<name>A0A285U2S2_9BACL</name>
<feature type="region of interest" description="Disordered" evidence="1">
    <location>
        <begin position="63"/>
        <end position="92"/>
    </location>
</feature>
<feature type="compositionally biased region" description="Basic and acidic residues" evidence="1">
    <location>
        <begin position="82"/>
        <end position="92"/>
    </location>
</feature>
<evidence type="ECO:0008006" key="4">
    <source>
        <dbReference type="Google" id="ProtNLM"/>
    </source>
</evidence>
<dbReference type="RefSeq" id="WP_097148247.1">
    <property type="nucleotide sequence ID" value="NZ_OBQC01000002.1"/>
</dbReference>
<keyword evidence="3" id="KW-1185">Reference proteome</keyword>
<accession>A0A285U2S2</accession>
<evidence type="ECO:0000313" key="2">
    <source>
        <dbReference type="EMBL" id="SOC36234.1"/>
    </source>
</evidence>
<proteinExistence type="predicted"/>
<organism evidence="2 3">
    <name type="scientific">Ureibacillus acetophenoni</name>
    <dbReference type="NCBI Taxonomy" id="614649"/>
    <lineage>
        <taxon>Bacteria</taxon>
        <taxon>Bacillati</taxon>
        <taxon>Bacillota</taxon>
        <taxon>Bacilli</taxon>
        <taxon>Bacillales</taxon>
        <taxon>Caryophanaceae</taxon>
        <taxon>Ureibacillus</taxon>
    </lineage>
</organism>
<dbReference type="Proteomes" id="UP000219252">
    <property type="component" value="Unassembled WGS sequence"/>
</dbReference>
<evidence type="ECO:0000313" key="3">
    <source>
        <dbReference type="Proteomes" id="UP000219252"/>
    </source>
</evidence>
<dbReference type="AlphaFoldDB" id="A0A285U2S2"/>
<dbReference type="OrthoDB" id="2138957at2"/>
<gene>
    <name evidence="2" type="ORF">SAMN05877842_102169</name>
</gene>
<protein>
    <recommendedName>
        <fullName evidence="4">YceG-like family protein</fullName>
    </recommendedName>
</protein>
<feature type="compositionally biased region" description="Polar residues" evidence="1">
    <location>
        <begin position="63"/>
        <end position="81"/>
    </location>
</feature>
<dbReference type="Gene3D" id="3.30.1490.480">
    <property type="entry name" value="Endolytic murein transglycosylase"/>
    <property type="match status" value="1"/>
</dbReference>
<sequence>MSRSSIRAFGIACFLIGASMLLINKFGEAESESFNQTEYEQKITKLEQQLENANEQISLLEQTKELNNTNKETSTNSQVEPSKTEKKLEETKPSSNIIEATLHIYSGLTAYDIGKKLEDLGIVKNGLEMELYLAKPEYAKTIQIGQFDLNSSMSIEEIANIITGKKASSE</sequence>
<reference evidence="3" key="1">
    <citation type="submission" date="2017-08" db="EMBL/GenBank/DDBJ databases">
        <authorList>
            <person name="Varghese N."/>
            <person name="Submissions S."/>
        </authorList>
    </citation>
    <scope>NUCLEOTIDE SEQUENCE [LARGE SCALE GENOMIC DNA]</scope>
    <source>
        <strain evidence="3">JC23</strain>
    </source>
</reference>
<dbReference type="EMBL" id="OBQC01000002">
    <property type="protein sequence ID" value="SOC36234.1"/>
    <property type="molecule type" value="Genomic_DNA"/>
</dbReference>
<evidence type="ECO:0000256" key="1">
    <source>
        <dbReference type="SAM" id="MobiDB-lite"/>
    </source>
</evidence>